<dbReference type="EC" id="2.7.10.2" evidence="11"/>
<evidence type="ECO:0000256" key="5">
    <source>
        <dbReference type="ARBA" id="ARBA00022840"/>
    </source>
</evidence>
<feature type="domain" description="Protein kinase" evidence="14">
    <location>
        <begin position="200"/>
        <end position="448"/>
    </location>
</feature>
<dbReference type="Pfam" id="PF00017">
    <property type="entry name" value="SH2"/>
    <property type="match status" value="1"/>
</dbReference>
<dbReference type="PROSITE" id="PS00107">
    <property type="entry name" value="PROTEIN_KINASE_ATP"/>
    <property type="match status" value="1"/>
</dbReference>
<comment type="similarity">
    <text evidence="11">Belongs to the protein kinase superfamily. Tyr protein kinase family.</text>
</comment>
<dbReference type="Gene3D" id="1.10.510.10">
    <property type="entry name" value="Transferase(Phosphotransferase) domain 1"/>
    <property type="match status" value="1"/>
</dbReference>
<evidence type="ECO:0000313" key="15">
    <source>
        <dbReference type="Proteomes" id="UP000515154"/>
    </source>
</evidence>
<dbReference type="InterPro" id="IPR000980">
    <property type="entry name" value="SH2"/>
</dbReference>
<dbReference type="Pfam" id="PF00018">
    <property type="entry name" value="SH3_1"/>
    <property type="match status" value="1"/>
</dbReference>
<dbReference type="InterPro" id="IPR017441">
    <property type="entry name" value="Protein_kinase_ATP_BS"/>
</dbReference>
<dbReference type="InterPro" id="IPR050198">
    <property type="entry name" value="Non-receptor_tyrosine_kinases"/>
</dbReference>
<dbReference type="PRINTS" id="PR00109">
    <property type="entry name" value="TYRKINASE"/>
</dbReference>
<keyword evidence="2 11" id="KW-0808">Transferase</keyword>
<dbReference type="KEGG" id="osn:115209236"/>
<dbReference type="InterPro" id="IPR001452">
    <property type="entry name" value="SH3_domain"/>
</dbReference>
<dbReference type="InterPro" id="IPR036860">
    <property type="entry name" value="SH2_dom_sf"/>
</dbReference>
<accession>A0A6P7S5A0</accession>
<evidence type="ECO:0000256" key="11">
    <source>
        <dbReference type="RuleBase" id="RU362096"/>
    </source>
</evidence>
<sequence>MRSLFATNHETWQMGTEVVASYKFPGGSLEDLPFNKGDILTIIKATRDPNWYQAKNSYGREGMIPANYVQKRQEVSLQTMPWYHGKVSREEAESLLAGHMIGSFLVRENGHYPGDYTLSLVIPGDVVEHYRVLQTNNKVEVDGGDLQFDTLLELVEHYEKDADGLCTRLSKPLWKTGNNFTTVNFKDFERGGWVINAEFLDIKEPIGKGEFGDVYKGCYNQQLVAVKQLKDRNRAAQTFLKEASVMTSMRHPNLVQLIGVVLGENIFLVTEFMGKGNLVEYLRSRGRSVITKRDQINFATDTCAGMAYLEAKNLVHRDLAARNVLVHEDGTAKVSDFGLAKFESFSQEGGRFPIKWTAPEAIRKNVFTSKSDVWSFGILLWEIYSFGRVPYPRIPLAEVVRHVERGYRMETPDGCPPEIYRIMRHTWDMEPNHRPLFQDILNMLHNLRATTV</sequence>
<keyword evidence="4 11" id="KW-0418">Kinase</keyword>
<dbReference type="GO" id="GO:0004715">
    <property type="term" value="F:non-membrane spanning protein tyrosine kinase activity"/>
    <property type="evidence" value="ECO:0007669"/>
    <property type="project" value="UniProtKB-EC"/>
</dbReference>
<dbReference type="Gene3D" id="2.30.30.40">
    <property type="entry name" value="SH3 Domains"/>
    <property type="match status" value="1"/>
</dbReference>
<dbReference type="SUPFAM" id="SSF50044">
    <property type="entry name" value="SH3-domain"/>
    <property type="match status" value="1"/>
</dbReference>
<dbReference type="PRINTS" id="PR00452">
    <property type="entry name" value="SH3DOMAIN"/>
</dbReference>
<keyword evidence="6 11" id="KW-0829">Tyrosine-protein kinase</keyword>
<dbReference type="Pfam" id="PF07714">
    <property type="entry name" value="PK_Tyr_Ser-Thr"/>
    <property type="match status" value="1"/>
</dbReference>
<dbReference type="SMART" id="SM00219">
    <property type="entry name" value="TyrKc"/>
    <property type="match status" value="1"/>
</dbReference>
<dbReference type="Proteomes" id="UP000515154">
    <property type="component" value="Linkage group LG3"/>
</dbReference>
<dbReference type="SMART" id="SM00252">
    <property type="entry name" value="SH2"/>
    <property type="match status" value="1"/>
</dbReference>
<dbReference type="PROSITE" id="PS00109">
    <property type="entry name" value="PROTEIN_KINASE_TYR"/>
    <property type="match status" value="1"/>
</dbReference>
<dbReference type="SUPFAM" id="SSF55550">
    <property type="entry name" value="SH2 domain"/>
    <property type="match status" value="1"/>
</dbReference>
<dbReference type="InterPro" id="IPR001245">
    <property type="entry name" value="Ser-Thr/Tyr_kinase_cat_dom"/>
</dbReference>
<evidence type="ECO:0000256" key="1">
    <source>
        <dbReference type="ARBA" id="ARBA00022443"/>
    </source>
</evidence>
<gene>
    <name evidence="16" type="primary">LOC115209236</name>
</gene>
<keyword evidence="5 10" id="KW-0067">ATP-binding</keyword>
<dbReference type="PROSITE" id="PS50011">
    <property type="entry name" value="PROTEIN_KINASE_DOM"/>
    <property type="match status" value="1"/>
</dbReference>
<keyword evidence="3 10" id="KW-0547">Nucleotide-binding</keyword>
<reference evidence="16" key="1">
    <citation type="submission" date="2025-08" db="UniProtKB">
        <authorList>
            <consortium name="RefSeq"/>
        </authorList>
    </citation>
    <scope>IDENTIFICATION</scope>
</reference>
<organism evidence="15 16">
    <name type="scientific">Octopus sinensis</name>
    <name type="common">East Asian common octopus</name>
    <dbReference type="NCBI Taxonomy" id="2607531"/>
    <lineage>
        <taxon>Eukaryota</taxon>
        <taxon>Metazoa</taxon>
        <taxon>Spiralia</taxon>
        <taxon>Lophotrochozoa</taxon>
        <taxon>Mollusca</taxon>
        <taxon>Cephalopoda</taxon>
        <taxon>Coleoidea</taxon>
        <taxon>Octopodiformes</taxon>
        <taxon>Octopoda</taxon>
        <taxon>Incirrata</taxon>
        <taxon>Octopodidae</taxon>
        <taxon>Octopus</taxon>
    </lineage>
</organism>
<keyword evidence="1 9" id="KW-0728">SH3 domain</keyword>
<evidence type="ECO:0000259" key="12">
    <source>
        <dbReference type="PROSITE" id="PS50001"/>
    </source>
</evidence>
<name>A0A6P7S5A0_9MOLL</name>
<dbReference type="SMART" id="SM00326">
    <property type="entry name" value="SH3"/>
    <property type="match status" value="1"/>
</dbReference>
<dbReference type="InterPro" id="IPR036028">
    <property type="entry name" value="SH3-like_dom_sf"/>
</dbReference>
<protein>
    <recommendedName>
        <fullName evidence="11">Tyrosine-protein kinase</fullName>
        <ecNumber evidence="11">2.7.10.2</ecNumber>
    </recommendedName>
</protein>
<dbReference type="PRINTS" id="PR00401">
    <property type="entry name" value="SH2DOMAIN"/>
</dbReference>
<evidence type="ECO:0000256" key="2">
    <source>
        <dbReference type="ARBA" id="ARBA00022679"/>
    </source>
</evidence>
<dbReference type="CDD" id="cd05039">
    <property type="entry name" value="PTKc_Csk_like"/>
    <property type="match status" value="1"/>
</dbReference>
<evidence type="ECO:0000256" key="6">
    <source>
        <dbReference type="ARBA" id="ARBA00023137"/>
    </source>
</evidence>
<dbReference type="InterPro" id="IPR020635">
    <property type="entry name" value="Tyr_kinase_cat_dom"/>
</dbReference>
<evidence type="ECO:0000259" key="13">
    <source>
        <dbReference type="PROSITE" id="PS50002"/>
    </source>
</evidence>
<evidence type="ECO:0000313" key="16">
    <source>
        <dbReference type="RefSeq" id="XP_029633372.1"/>
    </source>
</evidence>
<feature type="domain" description="SH3" evidence="13">
    <location>
        <begin position="13"/>
        <end position="74"/>
    </location>
</feature>
<dbReference type="CDD" id="cd11769">
    <property type="entry name" value="SH3_CSK"/>
    <property type="match status" value="1"/>
</dbReference>
<keyword evidence="15" id="KW-1185">Reference proteome</keyword>
<dbReference type="PROSITE" id="PS50002">
    <property type="entry name" value="SH3"/>
    <property type="match status" value="1"/>
</dbReference>
<dbReference type="InterPro" id="IPR000719">
    <property type="entry name" value="Prot_kinase_dom"/>
</dbReference>
<evidence type="ECO:0000256" key="10">
    <source>
        <dbReference type="PROSITE-ProRule" id="PRU10141"/>
    </source>
</evidence>
<dbReference type="SUPFAM" id="SSF56112">
    <property type="entry name" value="Protein kinase-like (PK-like)"/>
    <property type="match status" value="1"/>
</dbReference>
<dbReference type="PANTHER" id="PTHR24418">
    <property type="entry name" value="TYROSINE-PROTEIN KINASE"/>
    <property type="match status" value="1"/>
</dbReference>
<evidence type="ECO:0000256" key="3">
    <source>
        <dbReference type="ARBA" id="ARBA00022741"/>
    </source>
</evidence>
<feature type="domain" description="SH2" evidence="12">
    <location>
        <begin position="82"/>
        <end position="173"/>
    </location>
</feature>
<evidence type="ECO:0000256" key="9">
    <source>
        <dbReference type="PROSITE-ProRule" id="PRU00192"/>
    </source>
</evidence>
<keyword evidence="8" id="KW-0727">SH2 domain</keyword>
<feature type="binding site" evidence="10">
    <location>
        <position position="227"/>
    </location>
    <ligand>
        <name>ATP</name>
        <dbReference type="ChEBI" id="CHEBI:30616"/>
    </ligand>
</feature>
<evidence type="ECO:0000256" key="7">
    <source>
        <dbReference type="ARBA" id="ARBA00051245"/>
    </source>
</evidence>
<dbReference type="AlphaFoldDB" id="A0A6P7S5A0"/>
<dbReference type="FunFam" id="1.10.510.10:FF:000272">
    <property type="entry name" value="Tyrosine-protein kinase"/>
    <property type="match status" value="1"/>
</dbReference>
<evidence type="ECO:0000256" key="8">
    <source>
        <dbReference type="PROSITE-ProRule" id="PRU00191"/>
    </source>
</evidence>
<proteinExistence type="inferred from homology"/>
<evidence type="ECO:0000256" key="4">
    <source>
        <dbReference type="ARBA" id="ARBA00022777"/>
    </source>
</evidence>
<dbReference type="InterPro" id="IPR011009">
    <property type="entry name" value="Kinase-like_dom_sf"/>
</dbReference>
<dbReference type="GO" id="GO:0005524">
    <property type="term" value="F:ATP binding"/>
    <property type="evidence" value="ECO:0007669"/>
    <property type="project" value="UniProtKB-UniRule"/>
</dbReference>
<dbReference type="PROSITE" id="PS50001">
    <property type="entry name" value="SH2"/>
    <property type="match status" value="1"/>
</dbReference>
<dbReference type="RefSeq" id="XP_029633372.1">
    <property type="nucleotide sequence ID" value="XM_029777512.2"/>
</dbReference>
<evidence type="ECO:0000259" key="14">
    <source>
        <dbReference type="PROSITE" id="PS50011"/>
    </source>
</evidence>
<comment type="catalytic activity">
    <reaction evidence="7 11">
        <text>L-tyrosyl-[protein] + ATP = O-phospho-L-tyrosyl-[protein] + ADP + H(+)</text>
        <dbReference type="Rhea" id="RHEA:10596"/>
        <dbReference type="Rhea" id="RHEA-COMP:10136"/>
        <dbReference type="Rhea" id="RHEA-COMP:20101"/>
        <dbReference type="ChEBI" id="CHEBI:15378"/>
        <dbReference type="ChEBI" id="CHEBI:30616"/>
        <dbReference type="ChEBI" id="CHEBI:46858"/>
        <dbReference type="ChEBI" id="CHEBI:61978"/>
        <dbReference type="ChEBI" id="CHEBI:456216"/>
        <dbReference type="EC" id="2.7.10.2"/>
    </reaction>
</comment>
<dbReference type="InterPro" id="IPR008266">
    <property type="entry name" value="Tyr_kinase_AS"/>
</dbReference>
<dbReference type="Gene3D" id="3.30.505.10">
    <property type="entry name" value="SH2 domain"/>
    <property type="match status" value="1"/>
</dbReference>